<gene>
    <name evidence="14" type="ORF">TDIB3V08_LOCUS5895</name>
</gene>
<dbReference type="InterPro" id="IPR013847">
    <property type="entry name" value="POU"/>
</dbReference>
<dbReference type="GO" id="GO:0000978">
    <property type="term" value="F:RNA polymerase II cis-regulatory region sequence-specific DNA binding"/>
    <property type="evidence" value="ECO:0007669"/>
    <property type="project" value="TreeGrafter"/>
</dbReference>
<dbReference type="PROSITE" id="PS00465">
    <property type="entry name" value="POU_2"/>
    <property type="match status" value="1"/>
</dbReference>
<dbReference type="InterPro" id="IPR000327">
    <property type="entry name" value="POU_dom"/>
</dbReference>
<dbReference type="PRINTS" id="PR00028">
    <property type="entry name" value="POUDOMAIN"/>
</dbReference>
<evidence type="ECO:0000313" key="14">
    <source>
        <dbReference type="EMBL" id="CAD7199647.1"/>
    </source>
</evidence>
<dbReference type="PROSITE" id="PS51179">
    <property type="entry name" value="POU_3"/>
    <property type="match status" value="1"/>
</dbReference>
<dbReference type="PROSITE" id="PS00035">
    <property type="entry name" value="POU_1"/>
    <property type="match status" value="1"/>
</dbReference>
<dbReference type="FunFam" id="1.10.10.60:FF:000051">
    <property type="entry name" value="POU domain protein"/>
    <property type="match status" value="1"/>
</dbReference>
<dbReference type="EMBL" id="OA566934">
    <property type="protein sequence ID" value="CAD7199647.1"/>
    <property type="molecule type" value="Genomic_DNA"/>
</dbReference>
<evidence type="ECO:0000259" key="13">
    <source>
        <dbReference type="PROSITE" id="PS51179"/>
    </source>
</evidence>
<dbReference type="InterPro" id="IPR001356">
    <property type="entry name" value="HD"/>
</dbReference>
<feature type="region of interest" description="Disordered" evidence="11">
    <location>
        <begin position="490"/>
        <end position="540"/>
    </location>
</feature>
<feature type="compositionally biased region" description="Low complexity" evidence="11">
    <location>
        <begin position="577"/>
        <end position="588"/>
    </location>
</feature>
<feature type="compositionally biased region" description="Polar residues" evidence="11">
    <location>
        <begin position="597"/>
        <end position="606"/>
    </location>
</feature>
<dbReference type="SUPFAM" id="SSF47413">
    <property type="entry name" value="lambda repressor-like DNA-binding domains"/>
    <property type="match status" value="1"/>
</dbReference>
<comment type="subcellular location">
    <subcellularLocation>
        <location evidence="1 8 9">Nucleus</location>
    </subcellularLocation>
</comment>
<dbReference type="SMART" id="SM00389">
    <property type="entry name" value="HOX"/>
    <property type="match status" value="1"/>
</dbReference>
<feature type="domain" description="Homeobox" evidence="12">
    <location>
        <begin position="704"/>
        <end position="764"/>
    </location>
</feature>
<evidence type="ECO:0000256" key="2">
    <source>
        <dbReference type="ARBA" id="ARBA00023015"/>
    </source>
</evidence>
<accession>A0A7R8Z9R8</accession>
<evidence type="ECO:0000256" key="3">
    <source>
        <dbReference type="ARBA" id="ARBA00023125"/>
    </source>
</evidence>
<feature type="region of interest" description="Disordered" evidence="11">
    <location>
        <begin position="556"/>
        <end position="606"/>
    </location>
</feature>
<dbReference type="PANTHER" id="PTHR11636">
    <property type="entry name" value="POU DOMAIN"/>
    <property type="match status" value="1"/>
</dbReference>
<evidence type="ECO:0000256" key="9">
    <source>
        <dbReference type="RuleBase" id="RU000682"/>
    </source>
</evidence>
<dbReference type="Pfam" id="PF00157">
    <property type="entry name" value="Pou"/>
    <property type="match status" value="1"/>
</dbReference>
<name>A0A7R8Z9R8_TIMDO</name>
<feature type="compositionally biased region" description="Polar residues" evidence="11">
    <location>
        <begin position="505"/>
        <end position="517"/>
    </location>
</feature>
<dbReference type="Gene3D" id="1.10.260.40">
    <property type="entry name" value="lambda repressor-like DNA-binding domains"/>
    <property type="match status" value="1"/>
</dbReference>
<keyword evidence="4 8" id="KW-0371">Homeobox</keyword>
<dbReference type="GO" id="GO:0005634">
    <property type="term" value="C:nucleus"/>
    <property type="evidence" value="ECO:0007669"/>
    <property type="project" value="UniProtKB-SubCell"/>
</dbReference>
<evidence type="ECO:0000256" key="5">
    <source>
        <dbReference type="ARBA" id="ARBA00023163"/>
    </source>
</evidence>
<keyword evidence="3 8" id="KW-0238">DNA-binding</keyword>
<organism evidence="14">
    <name type="scientific">Timema douglasi</name>
    <name type="common">Walking stick</name>
    <dbReference type="NCBI Taxonomy" id="61478"/>
    <lineage>
        <taxon>Eukaryota</taxon>
        <taxon>Metazoa</taxon>
        <taxon>Ecdysozoa</taxon>
        <taxon>Arthropoda</taxon>
        <taxon>Hexapoda</taxon>
        <taxon>Insecta</taxon>
        <taxon>Pterygota</taxon>
        <taxon>Neoptera</taxon>
        <taxon>Polyneoptera</taxon>
        <taxon>Phasmatodea</taxon>
        <taxon>Timematodea</taxon>
        <taxon>Timematoidea</taxon>
        <taxon>Timematidae</taxon>
        <taxon>Timema</taxon>
    </lineage>
</organism>
<dbReference type="Pfam" id="PF00046">
    <property type="entry name" value="Homeodomain"/>
    <property type="match status" value="1"/>
</dbReference>
<evidence type="ECO:0000256" key="8">
    <source>
        <dbReference type="PROSITE-ProRule" id="PRU00108"/>
    </source>
</evidence>
<proteinExistence type="inferred from homology"/>
<evidence type="ECO:0000256" key="7">
    <source>
        <dbReference type="ARBA" id="ARBA00061425"/>
    </source>
</evidence>
<keyword evidence="6 8" id="KW-0539">Nucleus</keyword>
<protein>
    <recommendedName>
        <fullName evidence="10">POU domain protein</fullName>
    </recommendedName>
</protein>
<feature type="DNA-binding region" description="Homeobox" evidence="8">
    <location>
        <begin position="706"/>
        <end position="765"/>
    </location>
</feature>
<dbReference type="Gene3D" id="1.10.10.60">
    <property type="entry name" value="Homeodomain-like"/>
    <property type="match status" value="1"/>
</dbReference>
<evidence type="ECO:0000259" key="12">
    <source>
        <dbReference type="PROSITE" id="PS50071"/>
    </source>
</evidence>
<dbReference type="AlphaFoldDB" id="A0A7R8Z9R8"/>
<feature type="region of interest" description="Disordered" evidence="11">
    <location>
        <begin position="158"/>
        <end position="244"/>
    </location>
</feature>
<dbReference type="GO" id="GO:0045944">
    <property type="term" value="P:positive regulation of transcription by RNA polymerase II"/>
    <property type="evidence" value="ECO:0007669"/>
    <property type="project" value="UniProtKB-ARBA"/>
</dbReference>
<dbReference type="PROSITE" id="PS50071">
    <property type="entry name" value="HOMEOBOX_2"/>
    <property type="match status" value="1"/>
</dbReference>
<evidence type="ECO:0000256" key="10">
    <source>
        <dbReference type="RuleBase" id="RU361194"/>
    </source>
</evidence>
<keyword evidence="2" id="KW-0805">Transcription regulation</keyword>
<sequence length="977" mass="105609">MGFDIDVPTLWTVHACVARSGGHRLKLEAAASFPRGVLMLGRVYVFFPTRSSRQRAGETGQPREKNLVRKSDENFQHEAYYLVMLLLYKRSESSFDAALLHGMLNPDYILTPTSQSTLTKRNERKTPQTMQLLVERVYDLSKTHCRTASTAASVRTLCLGPLPGRSPTDPVLSNRGSCESNPPSPEPATMGLDGAHHNHGHHFMANGHSNNNNSSSSPSSNGSMPGTPTHNHSGHASPDPGHGVMDAAKAAAHLNGTMAGMVTLQNLQNLATLQSLPQVASLAAGLQGIAGLGTQLINTPLNLSASATNLPPLRPSEDGVLEGNLSCPTSSAHTVGNLLGSASQPQLLAAPQPAAMPQLILASGQLVQGIQGAQLLIPTSQGKYLEESPMEQKGIATQTILTIPVNHVTSGQMVNLALSNGQVVTTTLANLQTLAQPHHLLTPPSAVNTVPSPNPVSLGLNPTANSLPHLLTNGVTVSQHQQLLNAMQQPQMVPPPQPLSTPTQHSSGPSHPPQQRSSHNHHYSIPEKHHPNGVMNSSESSISAITRLAANNSDITITSTHPAPQNLHKSSLSMHTSSNGSSQHNRSSPPVDFLADSPNQPTINQTNSNVVDGINLDEIKEFAKAFKLRRLSLGLTQTQVGQALSITEGPAYSQSAICRFEKLDITPKSAQKIKPVLEMWMKEAEERYKSGQNHLTEFIGVEPSKKRKRRTSFTPQALELLNAHFERNTHPSGTEITALAHQLGYEREVIRIWFCNKRQALKNTVRMMQRCNKSGVNLFLVCHRQRWNRSKPTLLLPCHRQRCNRFGVNLLLVSLSQTAPEQVRNKLSGLSVTDSAGADSVMETKYFFRIHACEQLNSYLVSTFKFLPLGTRPKNCAVAVPAQAKNEITATRLGAGSNIVTVTKKEQSMRDVCEDAVDIQIDNVSVRVLLHADDAILMAENETVAKKWRADAKGSAGAMAPAGTGLGVPAVRDNFNI</sequence>
<dbReference type="InterPro" id="IPR009057">
    <property type="entry name" value="Homeodomain-like_sf"/>
</dbReference>
<dbReference type="PANTHER" id="PTHR11636:SF5">
    <property type="entry name" value="POU DOMAIN MOTIF 3, ISOFORM F"/>
    <property type="match status" value="1"/>
</dbReference>
<evidence type="ECO:0000256" key="4">
    <source>
        <dbReference type="ARBA" id="ARBA00023155"/>
    </source>
</evidence>
<dbReference type="CDD" id="cd00086">
    <property type="entry name" value="homeodomain"/>
    <property type="match status" value="1"/>
</dbReference>
<dbReference type="InterPro" id="IPR050255">
    <property type="entry name" value="POU_domain_TF"/>
</dbReference>
<dbReference type="SMART" id="SM00352">
    <property type="entry name" value="POU"/>
    <property type="match status" value="1"/>
</dbReference>
<keyword evidence="5 10" id="KW-0804">Transcription</keyword>
<evidence type="ECO:0000256" key="11">
    <source>
        <dbReference type="SAM" id="MobiDB-lite"/>
    </source>
</evidence>
<feature type="compositionally biased region" description="Low complexity" evidence="11">
    <location>
        <begin position="206"/>
        <end position="223"/>
    </location>
</feature>
<dbReference type="GO" id="GO:0000981">
    <property type="term" value="F:DNA-binding transcription factor activity, RNA polymerase II-specific"/>
    <property type="evidence" value="ECO:0007669"/>
    <property type="project" value="TreeGrafter"/>
</dbReference>
<dbReference type="InterPro" id="IPR010982">
    <property type="entry name" value="Lambda_DNA-bd_dom_sf"/>
</dbReference>
<evidence type="ECO:0000256" key="6">
    <source>
        <dbReference type="ARBA" id="ARBA00023242"/>
    </source>
</evidence>
<dbReference type="SUPFAM" id="SSF46689">
    <property type="entry name" value="Homeodomain-like"/>
    <property type="match status" value="1"/>
</dbReference>
<comment type="similarity">
    <text evidence="7">Belongs to the POU transcription factor family. Class-6 subfamily.</text>
</comment>
<feature type="compositionally biased region" description="Polar residues" evidence="11">
    <location>
        <begin position="556"/>
        <end position="576"/>
    </location>
</feature>
<feature type="domain" description="POU-specific" evidence="13">
    <location>
        <begin position="611"/>
        <end position="685"/>
    </location>
</feature>
<reference evidence="14" key="1">
    <citation type="submission" date="2020-11" db="EMBL/GenBank/DDBJ databases">
        <authorList>
            <person name="Tran Van P."/>
        </authorList>
    </citation>
    <scope>NUCLEOTIDE SEQUENCE</scope>
</reference>
<evidence type="ECO:0000256" key="1">
    <source>
        <dbReference type="ARBA" id="ARBA00004123"/>
    </source>
</evidence>